<sequence length="135" mass="14578">MVPSCQFRRPLSSPMRQRPLGQCWVPVHAPALNPGDIPARAQTPQAQPGPQPRGDMPQEPRAHPTPTQEHHGHQASNLCLLAPAKSFACSHQMSPPGATKAPPRCGPQAPPPEIPVTPTQGHPRQPPYQQQCRTG</sequence>
<feature type="region of interest" description="Disordered" evidence="1">
    <location>
        <begin position="26"/>
        <end position="135"/>
    </location>
</feature>
<keyword evidence="3" id="KW-1185">Reference proteome</keyword>
<reference evidence="2 3" key="1">
    <citation type="submission" date="2021-07" db="EMBL/GenBank/DDBJ databases">
        <authorList>
            <person name="Palmer J.M."/>
        </authorList>
    </citation>
    <scope>NUCLEOTIDE SEQUENCE [LARGE SCALE GENOMIC DNA]</scope>
    <source>
        <strain evidence="2 3">AT_MEX2019</strain>
        <tissue evidence="2">Muscle</tissue>
    </source>
</reference>
<dbReference type="EMBL" id="JAHUTI010079866">
    <property type="protein sequence ID" value="MED6258023.1"/>
    <property type="molecule type" value="Genomic_DNA"/>
</dbReference>
<proteinExistence type="predicted"/>
<evidence type="ECO:0000313" key="3">
    <source>
        <dbReference type="Proteomes" id="UP001345963"/>
    </source>
</evidence>
<organism evidence="2 3">
    <name type="scientific">Ataeniobius toweri</name>
    <dbReference type="NCBI Taxonomy" id="208326"/>
    <lineage>
        <taxon>Eukaryota</taxon>
        <taxon>Metazoa</taxon>
        <taxon>Chordata</taxon>
        <taxon>Craniata</taxon>
        <taxon>Vertebrata</taxon>
        <taxon>Euteleostomi</taxon>
        <taxon>Actinopterygii</taxon>
        <taxon>Neopterygii</taxon>
        <taxon>Teleostei</taxon>
        <taxon>Neoteleostei</taxon>
        <taxon>Acanthomorphata</taxon>
        <taxon>Ovalentaria</taxon>
        <taxon>Atherinomorphae</taxon>
        <taxon>Cyprinodontiformes</taxon>
        <taxon>Goodeidae</taxon>
        <taxon>Ataeniobius</taxon>
    </lineage>
</organism>
<protein>
    <submittedName>
        <fullName evidence="2">Uncharacterized protein</fullName>
    </submittedName>
</protein>
<feature type="compositionally biased region" description="Pro residues" evidence="1">
    <location>
        <begin position="104"/>
        <end position="115"/>
    </location>
</feature>
<accession>A0ABU7C5Q1</accession>
<gene>
    <name evidence="2" type="ORF">ATANTOWER_001875</name>
</gene>
<evidence type="ECO:0000313" key="2">
    <source>
        <dbReference type="EMBL" id="MED6258023.1"/>
    </source>
</evidence>
<comment type="caution">
    <text evidence="2">The sequence shown here is derived from an EMBL/GenBank/DDBJ whole genome shotgun (WGS) entry which is preliminary data.</text>
</comment>
<feature type="compositionally biased region" description="Polar residues" evidence="1">
    <location>
        <begin position="117"/>
        <end position="135"/>
    </location>
</feature>
<feature type="compositionally biased region" description="Basic and acidic residues" evidence="1">
    <location>
        <begin position="56"/>
        <end position="72"/>
    </location>
</feature>
<evidence type="ECO:0000256" key="1">
    <source>
        <dbReference type="SAM" id="MobiDB-lite"/>
    </source>
</evidence>
<feature type="compositionally biased region" description="Low complexity" evidence="1">
    <location>
        <begin position="38"/>
        <end position="54"/>
    </location>
</feature>
<dbReference type="Proteomes" id="UP001345963">
    <property type="component" value="Unassembled WGS sequence"/>
</dbReference>
<name>A0ABU7C5Q1_9TELE</name>